<feature type="domain" description="RNase MRP protein 1 RNA binding" evidence="2">
    <location>
        <begin position="24"/>
        <end position="133"/>
    </location>
</feature>
<gene>
    <name evidence="3" type="ORF">F5X68DRAFT_264852</name>
</gene>
<evidence type="ECO:0000313" key="3">
    <source>
        <dbReference type="EMBL" id="KAH6671607.1"/>
    </source>
</evidence>
<proteinExistence type="predicted"/>
<sequence>MSIAPAETHAASLDKASASALEVLDRFSQRNRNQHRVAKWWSQVGILRRALRRLLETLRAQENHLISSRKNLGARQKLSAKSSAAADQRRESVVARATWLCTHVLPQAYISFTQVAADKQHAALGLFLVGLVAFLQQSLRPLVPEPQPLGKTVSKPAAPGLSVDDGDDMGVAISRTMFDAKMPSPGPVRDAPMATTKKTKTKQSITPAVVATVASGSGNSGAPPRRKRSPEVKSNESKVKRKKKKGDDFANLFGSLL</sequence>
<protein>
    <recommendedName>
        <fullName evidence="2">RNase MRP protein 1 RNA binding domain-containing protein</fullName>
    </recommendedName>
</protein>
<dbReference type="Pfam" id="PF20945">
    <property type="entry name" value="RMP1"/>
    <property type="match status" value="1"/>
</dbReference>
<accession>A0A9P8V3Z6</accession>
<comment type="caution">
    <text evidence="3">The sequence shown here is derived from an EMBL/GenBank/DDBJ whole genome shotgun (WGS) entry which is preliminary data.</text>
</comment>
<dbReference type="Proteomes" id="UP000770015">
    <property type="component" value="Unassembled WGS sequence"/>
</dbReference>
<dbReference type="EMBL" id="JAGSXJ010000028">
    <property type="protein sequence ID" value="KAH6671607.1"/>
    <property type="molecule type" value="Genomic_DNA"/>
</dbReference>
<evidence type="ECO:0000313" key="4">
    <source>
        <dbReference type="Proteomes" id="UP000770015"/>
    </source>
</evidence>
<reference evidence="3" key="1">
    <citation type="journal article" date="2021" name="Nat. Commun.">
        <title>Genetic determinants of endophytism in the Arabidopsis root mycobiome.</title>
        <authorList>
            <person name="Mesny F."/>
            <person name="Miyauchi S."/>
            <person name="Thiergart T."/>
            <person name="Pickel B."/>
            <person name="Atanasova L."/>
            <person name="Karlsson M."/>
            <person name="Huettel B."/>
            <person name="Barry K.W."/>
            <person name="Haridas S."/>
            <person name="Chen C."/>
            <person name="Bauer D."/>
            <person name="Andreopoulos W."/>
            <person name="Pangilinan J."/>
            <person name="LaButti K."/>
            <person name="Riley R."/>
            <person name="Lipzen A."/>
            <person name="Clum A."/>
            <person name="Drula E."/>
            <person name="Henrissat B."/>
            <person name="Kohler A."/>
            <person name="Grigoriev I.V."/>
            <person name="Martin F.M."/>
            <person name="Hacquard S."/>
        </authorList>
    </citation>
    <scope>NUCLEOTIDE SEQUENCE</scope>
    <source>
        <strain evidence="3">MPI-SDFR-AT-0117</strain>
    </source>
</reference>
<dbReference type="GO" id="GO:0042134">
    <property type="term" value="F:rRNA primary transcript binding"/>
    <property type="evidence" value="ECO:0007669"/>
    <property type="project" value="InterPro"/>
</dbReference>
<keyword evidence="4" id="KW-1185">Reference proteome</keyword>
<feature type="compositionally biased region" description="Basic and acidic residues" evidence="1">
    <location>
        <begin position="229"/>
        <end position="238"/>
    </location>
</feature>
<dbReference type="GO" id="GO:0000294">
    <property type="term" value="P:nuclear-transcribed mRNA catabolic process, RNase MRP-dependent"/>
    <property type="evidence" value="ECO:0007669"/>
    <property type="project" value="TreeGrafter"/>
</dbReference>
<dbReference type="GO" id="GO:0000172">
    <property type="term" value="C:ribonuclease MRP complex"/>
    <property type="evidence" value="ECO:0007669"/>
    <property type="project" value="InterPro"/>
</dbReference>
<dbReference type="GO" id="GO:0000466">
    <property type="term" value="P:maturation of 5.8S rRNA from tricistronic rRNA transcript (SSU-rRNA, 5.8S rRNA, LSU-rRNA)"/>
    <property type="evidence" value="ECO:0007669"/>
    <property type="project" value="TreeGrafter"/>
</dbReference>
<feature type="region of interest" description="Disordered" evidence="1">
    <location>
        <begin position="179"/>
        <end position="246"/>
    </location>
</feature>
<organism evidence="3 4">
    <name type="scientific">Plectosphaerella plurivora</name>
    <dbReference type="NCBI Taxonomy" id="936078"/>
    <lineage>
        <taxon>Eukaryota</taxon>
        <taxon>Fungi</taxon>
        <taxon>Dikarya</taxon>
        <taxon>Ascomycota</taxon>
        <taxon>Pezizomycotina</taxon>
        <taxon>Sordariomycetes</taxon>
        <taxon>Hypocreomycetidae</taxon>
        <taxon>Glomerellales</taxon>
        <taxon>Plectosphaerellaceae</taxon>
        <taxon>Plectosphaerella</taxon>
    </lineage>
</organism>
<dbReference type="InterPro" id="IPR047204">
    <property type="entry name" value="RMP1_RBD"/>
</dbReference>
<dbReference type="AlphaFoldDB" id="A0A9P8V3Z6"/>
<dbReference type="CDD" id="cd22573">
    <property type="entry name" value="RMP1_RBD"/>
    <property type="match status" value="1"/>
</dbReference>
<name>A0A9P8V3Z6_9PEZI</name>
<dbReference type="PANTHER" id="PTHR37792">
    <property type="entry name" value="RIBONUCLEASE MRP PROTEIN SUBUNIT RMP1"/>
    <property type="match status" value="1"/>
</dbReference>
<dbReference type="OrthoDB" id="5414547at2759"/>
<feature type="region of interest" description="Disordered" evidence="1">
    <location>
        <begin position="146"/>
        <end position="165"/>
    </location>
</feature>
<evidence type="ECO:0000256" key="1">
    <source>
        <dbReference type="SAM" id="MobiDB-lite"/>
    </source>
</evidence>
<evidence type="ECO:0000259" key="2">
    <source>
        <dbReference type="Pfam" id="PF20945"/>
    </source>
</evidence>
<dbReference type="InterPro" id="IPR047205">
    <property type="entry name" value="RMP1"/>
</dbReference>
<dbReference type="PANTHER" id="PTHR37792:SF1">
    <property type="entry name" value="RIBONUCLEASE MRP PROTEIN SUBUNIT RMP1"/>
    <property type="match status" value="1"/>
</dbReference>